<dbReference type="SUPFAM" id="SSF53383">
    <property type="entry name" value="PLP-dependent transferases"/>
    <property type="match status" value="1"/>
</dbReference>
<dbReference type="GO" id="GO:0030170">
    <property type="term" value="F:pyridoxal phosphate binding"/>
    <property type="evidence" value="ECO:0007669"/>
    <property type="project" value="UniProtKB-ARBA"/>
</dbReference>
<protein>
    <submittedName>
        <fullName evidence="6">DegT/DnrJ/EryC1/StrS family aminotransferase</fullName>
    </submittedName>
</protein>
<dbReference type="GO" id="GO:0000271">
    <property type="term" value="P:polysaccharide biosynthetic process"/>
    <property type="evidence" value="ECO:0007669"/>
    <property type="project" value="TreeGrafter"/>
</dbReference>
<accession>A0AAW4X1I1</accession>
<organism evidence="6 7">
    <name type="scientific">Halanaerobium polyolivorans</name>
    <dbReference type="NCBI Taxonomy" id="2886943"/>
    <lineage>
        <taxon>Bacteria</taxon>
        <taxon>Bacillati</taxon>
        <taxon>Bacillota</taxon>
        <taxon>Clostridia</taxon>
        <taxon>Halanaerobiales</taxon>
        <taxon>Halanaerobiaceae</taxon>
        <taxon>Halanaerobium</taxon>
    </lineage>
</organism>
<dbReference type="Gene3D" id="3.90.1150.10">
    <property type="entry name" value="Aspartate Aminotransferase, domain 1"/>
    <property type="match status" value="1"/>
</dbReference>
<evidence type="ECO:0000256" key="2">
    <source>
        <dbReference type="ARBA" id="ARBA00037999"/>
    </source>
</evidence>
<name>A0AAW4X1I1_9FIRM</name>
<proteinExistence type="inferred from homology"/>
<comment type="caution">
    <text evidence="6">The sequence shown here is derived from an EMBL/GenBank/DDBJ whole genome shotgun (WGS) entry which is preliminary data.</text>
</comment>
<dbReference type="Proteomes" id="UP001199296">
    <property type="component" value="Unassembled WGS sequence"/>
</dbReference>
<sequence>MIKFNDPLVENKLIENEIKEAINKVVDSGWYILGNEVEQFEEEFADYCNTMYCVGVGNGLEALHLILRAYDIGEGDEVIIPANTYIATALAVSYAGAKPVLVEPDDRTYNINPELIEEKITKNTKAIMPVHLYGQPADMDPINEIAKEYNLKVITDAAQAHGARYKDQKVGSLAAAAGFSFYPTKNLGALGDGGAITTDDKELAEKVRTLRNYGSQKKYYNKYKGFNSRLDEMQAAILRIKLKYLDKWNSERQKNASLYLDGLDNEDIVLPFVPEWAEPVWHLFIVRTEKRDELQNYLEENDVQTQIHYPVPIHEQEAYKDLGVDYNELSITEKLSERILSLPMFIGLKRYKIKEVNSNIKYYFSKSEV</sequence>
<dbReference type="InterPro" id="IPR000653">
    <property type="entry name" value="DegT/StrS_aminotransferase"/>
</dbReference>
<gene>
    <name evidence="6" type="ORF">LJ207_10020</name>
</gene>
<keyword evidence="7" id="KW-1185">Reference proteome</keyword>
<keyword evidence="6" id="KW-0808">Transferase</keyword>
<dbReference type="InterPro" id="IPR015421">
    <property type="entry name" value="PyrdxlP-dep_Trfase_major"/>
</dbReference>
<keyword evidence="6" id="KW-0032">Aminotransferase</keyword>
<dbReference type="GO" id="GO:0008483">
    <property type="term" value="F:transaminase activity"/>
    <property type="evidence" value="ECO:0007669"/>
    <property type="project" value="UniProtKB-KW"/>
</dbReference>
<dbReference type="AlphaFoldDB" id="A0AAW4X1I1"/>
<dbReference type="RefSeq" id="WP_229346361.1">
    <property type="nucleotide sequence ID" value="NZ_JAJFAT010000014.1"/>
</dbReference>
<dbReference type="Gene3D" id="3.40.640.10">
    <property type="entry name" value="Type I PLP-dependent aspartate aminotransferase-like (Major domain)"/>
    <property type="match status" value="1"/>
</dbReference>
<feature type="active site" description="Proton acceptor" evidence="3">
    <location>
        <position position="185"/>
    </location>
</feature>
<evidence type="ECO:0000256" key="3">
    <source>
        <dbReference type="PIRSR" id="PIRSR000390-1"/>
    </source>
</evidence>
<dbReference type="PANTHER" id="PTHR30244">
    <property type="entry name" value="TRANSAMINASE"/>
    <property type="match status" value="1"/>
</dbReference>
<comment type="similarity">
    <text evidence="2 5">Belongs to the DegT/DnrJ/EryC1 family.</text>
</comment>
<dbReference type="FunFam" id="3.40.640.10:FF:000089">
    <property type="entry name" value="Aminotransferase, DegT/DnrJ/EryC1/StrS family"/>
    <property type="match status" value="1"/>
</dbReference>
<dbReference type="EMBL" id="JAJFAT010000014">
    <property type="protein sequence ID" value="MCC3145660.1"/>
    <property type="molecule type" value="Genomic_DNA"/>
</dbReference>
<dbReference type="PIRSF" id="PIRSF000390">
    <property type="entry name" value="PLP_StrS"/>
    <property type="match status" value="1"/>
</dbReference>
<dbReference type="InterPro" id="IPR015424">
    <property type="entry name" value="PyrdxlP-dep_Trfase"/>
</dbReference>
<evidence type="ECO:0000313" key="6">
    <source>
        <dbReference type="EMBL" id="MCC3145660.1"/>
    </source>
</evidence>
<evidence type="ECO:0000256" key="1">
    <source>
        <dbReference type="ARBA" id="ARBA00022898"/>
    </source>
</evidence>
<evidence type="ECO:0000256" key="5">
    <source>
        <dbReference type="RuleBase" id="RU004508"/>
    </source>
</evidence>
<reference evidence="6 7" key="1">
    <citation type="submission" date="2021-10" db="EMBL/GenBank/DDBJ databases">
        <authorList>
            <person name="Grouzdev D.S."/>
            <person name="Pantiukh K.S."/>
            <person name="Krutkina M.S."/>
        </authorList>
    </citation>
    <scope>NUCLEOTIDE SEQUENCE [LARGE SCALE GENOMIC DNA]</scope>
    <source>
        <strain evidence="6 7">Z-7514</strain>
    </source>
</reference>
<dbReference type="PANTHER" id="PTHR30244:SF36">
    <property type="entry name" value="3-OXO-GLUCOSE-6-PHOSPHATE:GLUTAMATE AMINOTRANSFERASE"/>
    <property type="match status" value="1"/>
</dbReference>
<evidence type="ECO:0000313" key="7">
    <source>
        <dbReference type="Proteomes" id="UP001199296"/>
    </source>
</evidence>
<dbReference type="InterPro" id="IPR015422">
    <property type="entry name" value="PyrdxlP-dep_Trfase_small"/>
</dbReference>
<evidence type="ECO:0000256" key="4">
    <source>
        <dbReference type="PIRSR" id="PIRSR000390-2"/>
    </source>
</evidence>
<keyword evidence="1 4" id="KW-0663">Pyridoxal phosphate</keyword>
<dbReference type="CDD" id="cd00616">
    <property type="entry name" value="AHBA_syn"/>
    <property type="match status" value="1"/>
</dbReference>
<dbReference type="Pfam" id="PF01041">
    <property type="entry name" value="DegT_DnrJ_EryC1"/>
    <property type="match status" value="1"/>
</dbReference>
<feature type="modified residue" description="N6-(pyridoxal phosphate)lysine" evidence="4">
    <location>
        <position position="185"/>
    </location>
</feature>